<dbReference type="Ensembl" id="ENSLLET00000013322.1">
    <property type="protein sequence ID" value="ENSLLEP00000012825.1"/>
    <property type="gene ID" value="ENSLLEG00000008043.1"/>
</dbReference>
<dbReference type="Pfam" id="PF23265">
    <property type="entry name" value="Ig-like_KY"/>
    <property type="match status" value="1"/>
</dbReference>
<dbReference type="PANTHER" id="PTHR46333:SF7">
    <property type="entry name" value="KYPHOSCOLIOSIS PEPTIDASE"/>
    <property type="match status" value="1"/>
</dbReference>
<dbReference type="Gene3D" id="3.10.620.30">
    <property type="match status" value="1"/>
</dbReference>
<keyword evidence="3" id="KW-1185">Reference proteome</keyword>
<protein>
    <recommendedName>
        <fullName evidence="1">Transglutaminase-like domain-containing protein</fullName>
    </recommendedName>
</protein>
<dbReference type="InterPro" id="IPR038765">
    <property type="entry name" value="Papain-like_cys_pep_sf"/>
</dbReference>
<dbReference type="Proteomes" id="UP000694569">
    <property type="component" value="Unplaced"/>
</dbReference>
<dbReference type="InterPro" id="IPR002931">
    <property type="entry name" value="Transglutaminase-like"/>
</dbReference>
<reference evidence="2" key="1">
    <citation type="submission" date="2025-08" db="UniProtKB">
        <authorList>
            <consortium name="Ensembl"/>
        </authorList>
    </citation>
    <scope>IDENTIFICATION</scope>
</reference>
<name>A0A8C5MD30_9ANUR</name>
<evidence type="ECO:0000313" key="2">
    <source>
        <dbReference type="Ensembl" id="ENSLLEP00000012825.1"/>
    </source>
</evidence>
<evidence type="ECO:0000313" key="3">
    <source>
        <dbReference type="Proteomes" id="UP000694569"/>
    </source>
</evidence>
<reference evidence="2" key="2">
    <citation type="submission" date="2025-09" db="UniProtKB">
        <authorList>
            <consortium name="Ensembl"/>
        </authorList>
    </citation>
    <scope>IDENTIFICATION</scope>
</reference>
<feature type="domain" description="Transglutaminase-like" evidence="1">
    <location>
        <begin position="91"/>
        <end position="159"/>
    </location>
</feature>
<dbReference type="PANTHER" id="PTHR46333">
    <property type="entry name" value="CYTOKINESIS PROTEIN 3"/>
    <property type="match status" value="1"/>
</dbReference>
<dbReference type="Pfam" id="PF01841">
    <property type="entry name" value="Transglut_core"/>
    <property type="match status" value="1"/>
</dbReference>
<dbReference type="OrthoDB" id="6129702at2759"/>
<dbReference type="SUPFAM" id="SSF54001">
    <property type="entry name" value="Cysteine proteinases"/>
    <property type="match status" value="1"/>
</dbReference>
<dbReference type="InterPro" id="IPR056564">
    <property type="entry name" value="Ig-like_KY"/>
</dbReference>
<dbReference type="InterPro" id="IPR052557">
    <property type="entry name" value="CAP/Cytokinesis_protein"/>
</dbReference>
<evidence type="ECO:0000259" key="1">
    <source>
        <dbReference type="SMART" id="SM00460"/>
    </source>
</evidence>
<dbReference type="GeneTree" id="ENSGT00390000002887"/>
<dbReference type="GO" id="GO:0005737">
    <property type="term" value="C:cytoplasm"/>
    <property type="evidence" value="ECO:0007669"/>
    <property type="project" value="TreeGrafter"/>
</dbReference>
<dbReference type="AlphaFoldDB" id="A0A8C5MD30"/>
<dbReference type="GO" id="GO:0007528">
    <property type="term" value="P:neuromuscular junction development"/>
    <property type="evidence" value="ECO:0007669"/>
    <property type="project" value="TreeGrafter"/>
</dbReference>
<proteinExistence type="predicted"/>
<organism evidence="2 3">
    <name type="scientific">Leptobrachium leishanense</name>
    <name type="common">Leishan spiny toad</name>
    <dbReference type="NCBI Taxonomy" id="445787"/>
    <lineage>
        <taxon>Eukaryota</taxon>
        <taxon>Metazoa</taxon>
        <taxon>Chordata</taxon>
        <taxon>Craniata</taxon>
        <taxon>Vertebrata</taxon>
        <taxon>Euteleostomi</taxon>
        <taxon>Amphibia</taxon>
        <taxon>Batrachia</taxon>
        <taxon>Anura</taxon>
        <taxon>Pelobatoidea</taxon>
        <taxon>Megophryidae</taxon>
        <taxon>Leptobrachium</taxon>
    </lineage>
</organism>
<accession>A0A8C5MD30</accession>
<dbReference type="SMART" id="SM00460">
    <property type="entry name" value="TGc"/>
    <property type="match status" value="1"/>
</dbReference>
<sequence>WMKEKFSLKHRKVFFTVRTIKLWNSLPVEVVGSETVTANGTLEMLVKELLCDCSSDLEKTRVIWIWICHHIEYDTTALKIKALQSADPEHVFRCRKGVCSGYASLFQRMCSVAGVQCKSVNGHSKGVGYKVGQKISGDPSHAWNMVYLQGRWHLVDATWGAGHVDENLSKFTFQYNEFYFLTHPALFLDDHFPEKADLQLLEQAISLERFEHNVHRRSHFYSMGLKSSQPDTAVIETGNWTFPIRLDKIEFIIRLPHSGSYVLQIFNDSTGYICNYLLVCANPTVKWWPPYPSMLQNPVGPNPETEKAGLLQPSHPDPIIDTQDGCCTLTFVVKRELVFFCTLHTDDPQINPEAKHRHVFQTQKGESVEFRVRLPKSGSYVLRINYKTKNSKAYTSQCNYLITSSNTSIQWPVFPLTYDGWNQNYVLVEPLDGVLPKNSNVFFKLQIPDVEGLSVKGKSHVPLTLSEQGYWEGTCSTDECRELYVTLSYKNEPNSWEYVLQYLVINEQKNN</sequence>
<dbReference type="GO" id="GO:0007517">
    <property type="term" value="P:muscle organ development"/>
    <property type="evidence" value="ECO:0007669"/>
    <property type="project" value="TreeGrafter"/>
</dbReference>